<reference evidence="3" key="1">
    <citation type="submission" date="2019-06" db="EMBL/GenBank/DDBJ databases">
        <authorList>
            <consortium name="Wellcome Sanger Institute Data Sharing"/>
        </authorList>
    </citation>
    <scope>NUCLEOTIDE SEQUENCE [LARGE SCALE GENOMIC DNA]</scope>
</reference>
<dbReference type="InterPro" id="IPR031176">
    <property type="entry name" value="ELL/occludin"/>
</dbReference>
<dbReference type="AlphaFoldDB" id="A0A672IV51"/>
<feature type="domain" description="RNA polymerase II elongation factor ELL N-terminal" evidence="2">
    <location>
        <begin position="14"/>
        <end position="146"/>
    </location>
</feature>
<proteinExistence type="predicted"/>
<dbReference type="GO" id="GO:0008023">
    <property type="term" value="C:transcription elongation factor complex"/>
    <property type="evidence" value="ECO:0007669"/>
    <property type="project" value="InterPro"/>
</dbReference>
<dbReference type="GO" id="GO:0006368">
    <property type="term" value="P:transcription elongation by RNA polymerase II"/>
    <property type="evidence" value="ECO:0007669"/>
    <property type="project" value="InterPro"/>
</dbReference>
<dbReference type="Pfam" id="PF10390">
    <property type="entry name" value="ELL"/>
    <property type="match status" value="1"/>
</dbReference>
<gene>
    <name evidence="3" type="primary">ell</name>
</gene>
<keyword evidence="4" id="KW-1185">Reference proteome</keyword>
<feature type="signal peptide" evidence="1">
    <location>
        <begin position="1"/>
        <end position="17"/>
    </location>
</feature>
<accession>A0A672IV51</accession>
<dbReference type="PANTHER" id="PTHR23288">
    <property type="entry name" value="OCCLUDIN AND RNA POLYMERASE II ELONGATION FACTOR ELL"/>
    <property type="match status" value="1"/>
</dbReference>
<evidence type="ECO:0000259" key="2">
    <source>
        <dbReference type="Pfam" id="PF10390"/>
    </source>
</evidence>
<dbReference type="InterPro" id="IPR019464">
    <property type="entry name" value="ELL_N"/>
</dbReference>
<name>A0A672IV51_SALFA</name>
<evidence type="ECO:0000313" key="3">
    <source>
        <dbReference type="Ensembl" id="ENSSFAP00005045746.1"/>
    </source>
</evidence>
<evidence type="ECO:0000256" key="1">
    <source>
        <dbReference type="SAM" id="SignalP"/>
    </source>
</evidence>
<sequence length="156" mass="16899">MIFIIIIIMAALQEEQCYQLSCGRVKSGSNVSLLHVKLTDSALRAFEGLHGGKVNGLLSFWYSRGSGSGLECGPIISLPRTENSSDPQTFTFYLSNVGRDNPQGSFDCIQQYTTSKGNVDLDCLGAIQHKITVCATDDSYQKCDSSVGSFPDSLSQ</sequence>
<organism evidence="3 4">
    <name type="scientific">Salarias fasciatus</name>
    <name type="common">Jewelled blenny</name>
    <name type="synonym">Blennius fasciatus</name>
    <dbReference type="NCBI Taxonomy" id="181472"/>
    <lineage>
        <taxon>Eukaryota</taxon>
        <taxon>Metazoa</taxon>
        <taxon>Chordata</taxon>
        <taxon>Craniata</taxon>
        <taxon>Vertebrata</taxon>
        <taxon>Euteleostomi</taxon>
        <taxon>Actinopterygii</taxon>
        <taxon>Neopterygii</taxon>
        <taxon>Teleostei</taxon>
        <taxon>Neoteleostei</taxon>
        <taxon>Acanthomorphata</taxon>
        <taxon>Ovalentaria</taxon>
        <taxon>Blenniimorphae</taxon>
        <taxon>Blenniiformes</taxon>
        <taxon>Blennioidei</taxon>
        <taxon>Blenniidae</taxon>
        <taxon>Salariinae</taxon>
        <taxon>Salarias</taxon>
    </lineage>
</organism>
<dbReference type="GO" id="GO:0032968">
    <property type="term" value="P:positive regulation of transcription elongation by RNA polymerase II"/>
    <property type="evidence" value="ECO:0007669"/>
    <property type="project" value="TreeGrafter"/>
</dbReference>
<dbReference type="Ensembl" id="ENSSFAT00005047323.1">
    <property type="protein sequence ID" value="ENSSFAP00005045746.1"/>
    <property type="gene ID" value="ENSSFAG00005022329.1"/>
</dbReference>
<feature type="chain" id="PRO_5025638499" evidence="1">
    <location>
        <begin position="18"/>
        <end position="156"/>
    </location>
</feature>
<reference evidence="3" key="3">
    <citation type="submission" date="2025-09" db="UniProtKB">
        <authorList>
            <consortium name="Ensembl"/>
        </authorList>
    </citation>
    <scope>IDENTIFICATION</scope>
</reference>
<keyword evidence="1" id="KW-0732">Signal</keyword>
<dbReference type="PANTHER" id="PTHR23288:SF9">
    <property type="entry name" value="RNA POLYMERASE II ELONGATION FACTOR ELL"/>
    <property type="match status" value="1"/>
</dbReference>
<reference evidence="3" key="2">
    <citation type="submission" date="2025-08" db="UniProtKB">
        <authorList>
            <consortium name="Ensembl"/>
        </authorList>
    </citation>
    <scope>IDENTIFICATION</scope>
</reference>
<dbReference type="GO" id="GO:0042795">
    <property type="term" value="P:snRNA transcription by RNA polymerase II"/>
    <property type="evidence" value="ECO:0007669"/>
    <property type="project" value="TreeGrafter"/>
</dbReference>
<protein>
    <submittedName>
        <fullName evidence="3">Elongation factor RNA polymerase II</fullName>
    </submittedName>
</protein>
<dbReference type="Proteomes" id="UP000472267">
    <property type="component" value="Chromosome 23"/>
</dbReference>
<evidence type="ECO:0000313" key="4">
    <source>
        <dbReference type="Proteomes" id="UP000472267"/>
    </source>
</evidence>
<dbReference type="GO" id="GO:0000987">
    <property type="term" value="F:cis-regulatory region sequence-specific DNA binding"/>
    <property type="evidence" value="ECO:0007669"/>
    <property type="project" value="TreeGrafter"/>
</dbReference>